<feature type="region of interest" description="Disordered" evidence="1">
    <location>
        <begin position="1"/>
        <end position="21"/>
    </location>
</feature>
<accession>A0AAE0YBM4</accession>
<name>A0AAE0YBM4_9GAST</name>
<dbReference type="Proteomes" id="UP001283361">
    <property type="component" value="Unassembled WGS sequence"/>
</dbReference>
<evidence type="ECO:0000256" key="1">
    <source>
        <dbReference type="SAM" id="MobiDB-lite"/>
    </source>
</evidence>
<proteinExistence type="predicted"/>
<keyword evidence="3" id="KW-1185">Reference proteome</keyword>
<protein>
    <submittedName>
        <fullName evidence="2">Uncharacterized protein</fullName>
    </submittedName>
</protein>
<dbReference type="AlphaFoldDB" id="A0AAE0YBM4"/>
<reference evidence="2" key="1">
    <citation type="journal article" date="2023" name="G3 (Bethesda)">
        <title>A reference genome for the long-term kleptoplast-retaining sea slug Elysia crispata morphotype clarki.</title>
        <authorList>
            <person name="Eastman K.E."/>
            <person name="Pendleton A.L."/>
            <person name="Shaikh M.A."/>
            <person name="Suttiyut T."/>
            <person name="Ogas R."/>
            <person name="Tomko P."/>
            <person name="Gavelis G."/>
            <person name="Widhalm J.R."/>
            <person name="Wisecaver J.H."/>
        </authorList>
    </citation>
    <scope>NUCLEOTIDE SEQUENCE</scope>
    <source>
        <strain evidence="2">ECLA1</strain>
    </source>
</reference>
<organism evidence="2 3">
    <name type="scientific">Elysia crispata</name>
    <name type="common">lettuce slug</name>
    <dbReference type="NCBI Taxonomy" id="231223"/>
    <lineage>
        <taxon>Eukaryota</taxon>
        <taxon>Metazoa</taxon>
        <taxon>Spiralia</taxon>
        <taxon>Lophotrochozoa</taxon>
        <taxon>Mollusca</taxon>
        <taxon>Gastropoda</taxon>
        <taxon>Heterobranchia</taxon>
        <taxon>Euthyneura</taxon>
        <taxon>Panpulmonata</taxon>
        <taxon>Sacoglossa</taxon>
        <taxon>Placobranchoidea</taxon>
        <taxon>Plakobranchidae</taxon>
        <taxon>Elysia</taxon>
    </lineage>
</organism>
<dbReference type="EMBL" id="JAWDGP010006505">
    <property type="protein sequence ID" value="KAK3739716.1"/>
    <property type="molecule type" value="Genomic_DNA"/>
</dbReference>
<comment type="caution">
    <text evidence="2">The sequence shown here is derived from an EMBL/GenBank/DDBJ whole genome shotgun (WGS) entry which is preliminary data.</text>
</comment>
<evidence type="ECO:0000313" key="2">
    <source>
        <dbReference type="EMBL" id="KAK3739716.1"/>
    </source>
</evidence>
<evidence type="ECO:0000313" key="3">
    <source>
        <dbReference type="Proteomes" id="UP001283361"/>
    </source>
</evidence>
<gene>
    <name evidence="2" type="ORF">RRG08_003947</name>
</gene>
<sequence length="146" mass="16565">MKNEANGTSLPRKLTRPSKVQKEREWMASDFRKPEGIQGVDKVLSLDKFEELIWENPADLFMSKYDNTTEEMAALCGEVFGITKMERLVMMHIPSDSGCIHQCTSRCHNYPQTCSNVCGLVAVICAVISTLDRQAFQYTVWSKLLP</sequence>